<dbReference type="EMBL" id="CP101462">
    <property type="protein sequence ID" value="UTT43519.1"/>
    <property type="molecule type" value="Genomic_DNA"/>
</dbReference>
<evidence type="ECO:0000259" key="6">
    <source>
        <dbReference type="Pfam" id="PF04932"/>
    </source>
</evidence>
<dbReference type="PANTHER" id="PTHR37422:SF13">
    <property type="entry name" value="LIPOPOLYSACCHARIDE BIOSYNTHESIS PROTEIN PA4999-RELATED"/>
    <property type="match status" value="1"/>
</dbReference>
<evidence type="ECO:0000256" key="1">
    <source>
        <dbReference type="ARBA" id="ARBA00004141"/>
    </source>
</evidence>
<organism evidence="7 8">
    <name type="scientific">Exiguobacterium aurantiacum</name>
    <dbReference type="NCBI Taxonomy" id="33987"/>
    <lineage>
        <taxon>Bacteria</taxon>
        <taxon>Bacillati</taxon>
        <taxon>Bacillota</taxon>
        <taxon>Bacilli</taxon>
        <taxon>Bacillales</taxon>
        <taxon>Bacillales Family XII. Incertae Sedis</taxon>
        <taxon>Exiguobacterium</taxon>
    </lineage>
</organism>
<feature type="transmembrane region" description="Helical" evidence="5">
    <location>
        <begin position="31"/>
        <end position="49"/>
    </location>
</feature>
<dbReference type="InterPro" id="IPR051533">
    <property type="entry name" value="WaaL-like"/>
</dbReference>
<keyword evidence="3 5" id="KW-1133">Transmembrane helix</keyword>
<feature type="transmembrane region" description="Helical" evidence="5">
    <location>
        <begin position="162"/>
        <end position="178"/>
    </location>
</feature>
<feature type="transmembrane region" description="Helical" evidence="5">
    <location>
        <begin position="136"/>
        <end position="155"/>
    </location>
</feature>
<accession>A0ABY5FQ48</accession>
<feature type="transmembrane region" description="Helical" evidence="5">
    <location>
        <begin position="206"/>
        <end position="228"/>
    </location>
</feature>
<dbReference type="Proteomes" id="UP001060325">
    <property type="component" value="Chromosome"/>
</dbReference>
<feature type="transmembrane region" description="Helical" evidence="5">
    <location>
        <begin position="307"/>
        <end position="328"/>
    </location>
</feature>
<feature type="transmembrane region" description="Helical" evidence="5">
    <location>
        <begin position="184"/>
        <end position="199"/>
    </location>
</feature>
<keyword evidence="8" id="KW-1185">Reference proteome</keyword>
<gene>
    <name evidence="7" type="ORF">NMQ00_03185</name>
</gene>
<feature type="transmembrane region" description="Helical" evidence="5">
    <location>
        <begin position="56"/>
        <end position="74"/>
    </location>
</feature>
<evidence type="ECO:0000313" key="8">
    <source>
        <dbReference type="Proteomes" id="UP001060325"/>
    </source>
</evidence>
<feature type="domain" description="O-antigen ligase-related" evidence="6">
    <location>
        <begin position="169"/>
        <end position="319"/>
    </location>
</feature>
<comment type="subcellular location">
    <subcellularLocation>
        <location evidence="1">Membrane</location>
        <topology evidence="1">Multi-pass membrane protein</topology>
    </subcellularLocation>
</comment>
<feature type="transmembrane region" description="Helical" evidence="5">
    <location>
        <begin position="7"/>
        <end position="25"/>
    </location>
</feature>
<evidence type="ECO:0000256" key="5">
    <source>
        <dbReference type="SAM" id="Phobius"/>
    </source>
</evidence>
<evidence type="ECO:0000313" key="7">
    <source>
        <dbReference type="EMBL" id="UTT43519.1"/>
    </source>
</evidence>
<feature type="transmembrane region" description="Helical" evidence="5">
    <location>
        <begin position="112"/>
        <end position="130"/>
    </location>
</feature>
<protein>
    <recommendedName>
        <fullName evidence="6">O-antigen ligase-related domain-containing protein</fullName>
    </recommendedName>
</protein>
<keyword evidence="2 5" id="KW-0812">Transmembrane</keyword>
<dbReference type="PANTHER" id="PTHR37422">
    <property type="entry name" value="TEICHURONIC ACID BIOSYNTHESIS PROTEIN TUAE"/>
    <property type="match status" value="1"/>
</dbReference>
<feature type="transmembrane region" description="Helical" evidence="5">
    <location>
        <begin position="364"/>
        <end position="382"/>
    </location>
</feature>
<proteinExistence type="predicted"/>
<evidence type="ECO:0000256" key="3">
    <source>
        <dbReference type="ARBA" id="ARBA00022989"/>
    </source>
</evidence>
<sequence length="394" mass="44794">MNNSNFNTWIIITFIYASSISVLFFQISSPFLIKSIIVVTLLILTVILNTKKLNKYFLGYLISLIIIIGVNTLFVENPMYVLGDGINLLLYSAIPFYIFSTQSIRIEELLRKWHGVAVVFTLLMPIYYILRMNYVITYYEIGLLAYYNILAIFIYNKFNKSFLNLFMGAINLIILGILGSRMVFIASILSIFVIFLVFSSKRKLSYYIKIFSVAFASLLVFTNLLSLLTALNVSLTNRGINSRNLSLFIQQLQGTATNDSILSGRQEIYPVVIEYIKENGFFPSGFGVARTLTQGKYYHSHNFLTEMILIFGLIGLVLVGALIFFQIYKNKNRLKVLSKSTELKVALVLLSSFLFRSITGTHFVTDVIFLISIAILLNLFAINETYNKTIKGVI</sequence>
<name>A0ABY5FQ48_9BACL</name>
<dbReference type="InterPro" id="IPR007016">
    <property type="entry name" value="O-antigen_ligase-rel_domated"/>
</dbReference>
<evidence type="ECO:0000256" key="2">
    <source>
        <dbReference type="ARBA" id="ARBA00022692"/>
    </source>
</evidence>
<feature type="transmembrane region" description="Helical" evidence="5">
    <location>
        <begin position="80"/>
        <end position="100"/>
    </location>
</feature>
<evidence type="ECO:0000256" key="4">
    <source>
        <dbReference type="ARBA" id="ARBA00023136"/>
    </source>
</evidence>
<keyword evidence="4 5" id="KW-0472">Membrane</keyword>
<dbReference type="RefSeq" id="WP_255177898.1">
    <property type="nucleotide sequence ID" value="NZ_CP101462.1"/>
</dbReference>
<reference evidence="7" key="1">
    <citation type="submission" date="2022-07" db="EMBL/GenBank/DDBJ databases">
        <title>Complete genome of CX2.</title>
        <authorList>
            <person name="Cao G."/>
        </authorList>
    </citation>
    <scope>NUCLEOTIDE SEQUENCE</scope>
    <source>
        <strain evidence="7">CX2</strain>
    </source>
</reference>
<dbReference type="Pfam" id="PF04932">
    <property type="entry name" value="Wzy_C"/>
    <property type="match status" value="1"/>
</dbReference>